<dbReference type="Proteomes" id="UP000319255">
    <property type="component" value="Unassembled WGS sequence"/>
</dbReference>
<feature type="signal peptide" evidence="1">
    <location>
        <begin position="1"/>
        <end position="30"/>
    </location>
</feature>
<evidence type="ECO:0000256" key="1">
    <source>
        <dbReference type="SAM" id="SignalP"/>
    </source>
</evidence>
<evidence type="ECO:0000259" key="2">
    <source>
        <dbReference type="Pfam" id="PF01569"/>
    </source>
</evidence>
<dbReference type="EMBL" id="VFRP01000002">
    <property type="protein sequence ID" value="TPE53200.1"/>
    <property type="molecule type" value="Genomic_DNA"/>
</dbReference>
<organism evidence="3 4">
    <name type="scientific">Amaricoccus solimangrovi</name>
    <dbReference type="NCBI Taxonomy" id="2589815"/>
    <lineage>
        <taxon>Bacteria</taxon>
        <taxon>Pseudomonadati</taxon>
        <taxon>Pseudomonadota</taxon>
        <taxon>Alphaproteobacteria</taxon>
        <taxon>Rhodobacterales</taxon>
        <taxon>Paracoccaceae</taxon>
        <taxon>Amaricoccus</taxon>
    </lineage>
</organism>
<evidence type="ECO:0000313" key="4">
    <source>
        <dbReference type="Proteomes" id="UP000319255"/>
    </source>
</evidence>
<dbReference type="Pfam" id="PF01569">
    <property type="entry name" value="PAP2"/>
    <property type="match status" value="1"/>
</dbReference>
<proteinExistence type="predicted"/>
<feature type="domain" description="Phosphatidic acid phosphatase type 2/haloperoxidase" evidence="2">
    <location>
        <begin position="86"/>
        <end position="159"/>
    </location>
</feature>
<dbReference type="AlphaFoldDB" id="A0A501WXK9"/>
<gene>
    <name evidence="3" type="ORF">FJM51_04040</name>
</gene>
<dbReference type="RefSeq" id="WP_140452822.1">
    <property type="nucleotide sequence ID" value="NZ_VFRP01000002.1"/>
</dbReference>
<feature type="chain" id="PRO_5021400168" evidence="1">
    <location>
        <begin position="31"/>
        <end position="178"/>
    </location>
</feature>
<sequence>MRPDQAPPPFRRAALALAAGLALAPAGARADGLDTAGDVLKYALPGAAAVCAWKQERLASYATGFGVMALSVEGLKYGLGDSGINERPNGESHGFPSGHTAAAASGATDLSLNCAPGNPWVAAGTAAATVLVGASRIDTDEHDLVQVLAGAAIGFFSTGIRLERTAHGGYGLSYSLNF</sequence>
<keyword evidence="4" id="KW-1185">Reference proteome</keyword>
<accession>A0A501WXK9</accession>
<dbReference type="OrthoDB" id="7917061at2"/>
<dbReference type="SUPFAM" id="SSF48317">
    <property type="entry name" value="Acid phosphatase/Vanadium-dependent haloperoxidase"/>
    <property type="match status" value="1"/>
</dbReference>
<dbReference type="Gene3D" id="1.20.144.10">
    <property type="entry name" value="Phosphatidic acid phosphatase type 2/haloperoxidase"/>
    <property type="match status" value="1"/>
</dbReference>
<keyword evidence="1" id="KW-0732">Signal</keyword>
<dbReference type="InterPro" id="IPR036938">
    <property type="entry name" value="PAP2/HPO_sf"/>
</dbReference>
<evidence type="ECO:0000313" key="3">
    <source>
        <dbReference type="EMBL" id="TPE53200.1"/>
    </source>
</evidence>
<reference evidence="3 4" key="1">
    <citation type="submission" date="2019-06" db="EMBL/GenBank/DDBJ databases">
        <title>A novel bacterium of genus Amaricoccus, isolated from marine sediment.</title>
        <authorList>
            <person name="Huang H."/>
            <person name="Mo K."/>
            <person name="Hu Y."/>
        </authorList>
    </citation>
    <scope>NUCLEOTIDE SEQUENCE [LARGE SCALE GENOMIC DNA]</scope>
    <source>
        <strain evidence="3 4">HB172011</strain>
    </source>
</reference>
<comment type="caution">
    <text evidence="3">The sequence shown here is derived from an EMBL/GenBank/DDBJ whole genome shotgun (WGS) entry which is preliminary data.</text>
</comment>
<dbReference type="InterPro" id="IPR000326">
    <property type="entry name" value="PAP2/HPO"/>
</dbReference>
<protein>
    <submittedName>
        <fullName evidence="3">Phosphatase PAP2 family protein</fullName>
    </submittedName>
</protein>
<name>A0A501WXK9_9RHOB</name>